<evidence type="ECO:0000313" key="1">
    <source>
        <dbReference type="EMBL" id="QDX92046.1"/>
    </source>
</evidence>
<organism evidence="1 2">
    <name type="scientific">Brevibacillus laterosporus</name>
    <name type="common">Bacillus laterosporus</name>
    <dbReference type="NCBI Taxonomy" id="1465"/>
    <lineage>
        <taxon>Bacteria</taxon>
        <taxon>Bacillati</taxon>
        <taxon>Bacillota</taxon>
        <taxon>Bacilli</taxon>
        <taxon>Bacillales</taxon>
        <taxon>Paenibacillaceae</taxon>
        <taxon>Brevibacillus</taxon>
    </lineage>
</organism>
<reference evidence="1 2" key="1">
    <citation type="submission" date="2018-11" db="EMBL/GenBank/DDBJ databases">
        <title>Phylogenetic determinants of toxin gene distribution in genomes of Brevibacillus laterosporus.</title>
        <authorList>
            <person name="Glare T.R."/>
            <person name="Durrant A."/>
            <person name="Berry C."/>
            <person name="Palma L."/>
            <person name="Ormskirk M."/>
            <person name="Cox M.O."/>
        </authorList>
    </citation>
    <scope>NUCLEOTIDE SEQUENCE [LARGE SCALE GENOMIC DNA]</scope>
    <source>
        <strain evidence="1 2">1821L</strain>
    </source>
</reference>
<accession>A0A518V4Y2</accession>
<keyword evidence="2" id="KW-1185">Reference proteome</keyword>
<sequence>MLCEVCNKREHTSLCDYATSTGVVTSVDFQELTETCDKKMCRECAVRLWVKCDVCPDHAEQVKKKILQEKLKRIKRDAK</sequence>
<dbReference type="AlphaFoldDB" id="A0A518V4Y2"/>
<dbReference type="EMBL" id="CP033464">
    <property type="protein sequence ID" value="QDX92046.1"/>
    <property type="molecule type" value="Genomic_DNA"/>
</dbReference>
<dbReference type="Proteomes" id="UP000319432">
    <property type="component" value="Chromosome"/>
</dbReference>
<evidence type="ECO:0000313" key="2">
    <source>
        <dbReference type="Proteomes" id="UP000319432"/>
    </source>
</evidence>
<proteinExistence type="predicted"/>
<gene>
    <name evidence="1" type="ORF">EEL30_06495</name>
</gene>
<protein>
    <submittedName>
        <fullName evidence="1">Uncharacterized protein</fullName>
    </submittedName>
</protein>
<name>A0A518V4Y2_BRELA</name>